<accession>A0A846N463</accession>
<dbReference type="InterPro" id="IPR014710">
    <property type="entry name" value="RmlC-like_jellyroll"/>
</dbReference>
<dbReference type="AlphaFoldDB" id="A0A846N463"/>
<protein>
    <submittedName>
        <fullName evidence="2">Quercetin dioxygenase-like cupin family protein</fullName>
    </submittedName>
</protein>
<dbReference type="Proteomes" id="UP000570514">
    <property type="component" value="Unassembled WGS sequence"/>
</dbReference>
<keyword evidence="2" id="KW-0223">Dioxygenase</keyword>
<dbReference type="GO" id="GO:0051213">
    <property type="term" value="F:dioxygenase activity"/>
    <property type="evidence" value="ECO:0007669"/>
    <property type="project" value="UniProtKB-KW"/>
</dbReference>
<comment type="caution">
    <text evidence="2">The sequence shown here is derived from an EMBL/GenBank/DDBJ whole genome shotgun (WGS) entry which is preliminary data.</text>
</comment>
<evidence type="ECO:0000259" key="1">
    <source>
        <dbReference type="Pfam" id="PF07883"/>
    </source>
</evidence>
<keyword evidence="2" id="KW-0560">Oxidoreductase</keyword>
<dbReference type="EMBL" id="JAASRM010000001">
    <property type="protein sequence ID" value="NIK90011.1"/>
    <property type="molecule type" value="Genomic_DNA"/>
</dbReference>
<dbReference type="InterPro" id="IPR013096">
    <property type="entry name" value="Cupin_2"/>
</dbReference>
<organism evidence="2 3">
    <name type="scientific">Rhizomicrobium palustre</name>
    <dbReference type="NCBI Taxonomy" id="189966"/>
    <lineage>
        <taxon>Bacteria</taxon>
        <taxon>Pseudomonadati</taxon>
        <taxon>Pseudomonadota</taxon>
        <taxon>Alphaproteobacteria</taxon>
        <taxon>Micropepsales</taxon>
        <taxon>Micropepsaceae</taxon>
        <taxon>Rhizomicrobium</taxon>
    </lineage>
</organism>
<dbReference type="Gene3D" id="2.60.120.10">
    <property type="entry name" value="Jelly Rolls"/>
    <property type="match status" value="1"/>
</dbReference>
<sequence>MSETTSPVRHFSDYRWENTDLLAYKEEGAAPFHAITRQTLFRHPGMKGELRYFEMAPNGYSTLERHEHVHAVLILRGHGQVMVGGKVFDIAQNDLVTIDPMTWHQFRANAGEAMGFLCMVDVERDKPQLPSEAERAALASDPAVAKFFG</sequence>
<evidence type="ECO:0000313" key="2">
    <source>
        <dbReference type="EMBL" id="NIK90011.1"/>
    </source>
</evidence>
<feature type="domain" description="Cupin type-2" evidence="1">
    <location>
        <begin position="52"/>
        <end position="119"/>
    </location>
</feature>
<name>A0A846N463_9PROT</name>
<evidence type="ECO:0000313" key="3">
    <source>
        <dbReference type="Proteomes" id="UP000570514"/>
    </source>
</evidence>
<dbReference type="InterPro" id="IPR011051">
    <property type="entry name" value="RmlC_Cupin_sf"/>
</dbReference>
<reference evidence="2 3" key="1">
    <citation type="submission" date="2020-03" db="EMBL/GenBank/DDBJ databases">
        <title>Genomic Encyclopedia of Type Strains, Phase IV (KMG-IV): sequencing the most valuable type-strain genomes for metagenomic binning, comparative biology and taxonomic classification.</title>
        <authorList>
            <person name="Goeker M."/>
        </authorList>
    </citation>
    <scope>NUCLEOTIDE SEQUENCE [LARGE SCALE GENOMIC DNA]</scope>
    <source>
        <strain evidence="2 3">DSM 19867</strain>
    </source>
</reference>
<dbReference type="RefSeq" id="WP_167084194.1">
    <property type="nucleotide sequence ID" value="NZ_BAAADC010000001.1"/>
</dbReference>
<dbReference type="SUPFAM" id="SSF51182">
    <property type="entry name" value="RmlC-like cupins"/>
    <property type="match status" value="1"/>
</dbReference>
<proteinExistence type="predicted"/>
<keyword evidence="3" id="KW-1185">Reference proteome</keyword>
<dbReference type="Pfam" id="PF07883">
    <property type="entry name" value="Cupin_2"/>
    <property type="match status" value="1"/>
</dbReference>
<gene>
    <name evidence="2" type="ORF">FHS83_003329</name>
</gene>
<dbReference type="CDD" id="cd02222">
    <property type="entry name" value="cupin_TM1459-like"/>
    <property type="match status" value="1"/>
</dbReference>